<keyword evidence="3" id="KW-0732">Signal</keyword>
<dbReference type="InterPro" id="IPR007253">
    <property type="entry name" value="Cell_wall-bd_2"/>
</dbReference>
<gene>
    <name evidence="5" type="primary">lytC_19</name>
    <name evidence="5" type="ORF">CLMAG_32780</name>
</gene>
<dbReference type="Gene3D" id="3.20.20.80">
    <property type="entry name" value="Glycosidases"/>
    <property type="match status" value="1"/>
</dbReference>
<dbReference type="Gene3D" id="3.40.50.12090">
    <property type="match status" value="2"/>
</dbReference>
<dbReference type="GO" id="GO:0008061">
    <property type="term" value="F:chitin binding"/>
    <property type="evidence" value="ECO:0007669"/>
    <property type="project" value="InterPro"/>
</dbReference>
<dbReference type="PATRIC" id="fig|1121326.3.peg.3312"/>
<dbReference type="Gene3D" id="3.10.50.10">
    <property type="match status" value="1"/>
</dbReference>
<dbReference type="InterPro" id="IPR017853">
    <property type="entry name" value="GH"/>
</dbReference>
<dbReference type="InterPro" id="IPR041704">
    <property type="entry name" value="CFLE_GH18"/>
</dbReference>
<accession>A0A168DVF3</accession>
<evidence type="ECO:0000259" key="4">
    <source>
        <dbReference type="PROSITE" id="PS51910"/>
    </source>
</evidence>
<dbReference type="Pfam" id="PF00704">
    <property type="entry name" value="Glyco_hydro_18"/>
    <property type="match status" value="1"/>
</dbReference>
<evidence type="ECO:0000256" key="1">
    <source>
        <dbReference type="ARBA" id="ARBA00022801"/>
    </source>
</evidence>
<evidence type="ECO:0000313" key="6">
    <source>
        <dbReference type="Proteomes" id="UP000076603"/>
    </source>
</evidence>
<dbReference type="RefSeq" id="WP_066624357.1">
    <property type="nucleotide sequence ID" value="NZ_FQXL01000005.1"/>
</dbReference>
<dbReference type="Pfam" id="PF04122">
    <property type="entry name" value="CW_binding_2"/>
    <property type="match status" value="3"/>
</dbReference>
<evidence type="ECO:0000256" key="2">
    <source>
        <dbReference type="ARBA" id="ARBA00023295"/>
    </source>
</evidence>
<reference evidence="5 6" key="1">
    <citation type="submission" date="2016-04" db="EMBL/GenBank/DDBJ databases">
        <title>Genome sequence of Clostridium magnum DSM 2767.</title>
        <authorList>
            <person name="Poehlein A."/>
            <person name="Uhlig R."/>
            <person name="Fischer R."/>
            <person name="Bahl H."/>
            <person name="Daniel R."/>
        </authorList>
    </citation>
    <scope>NUCLEOTIDE SEQUENCE [LARGE SCALE GENOMIC DNA]</scope>
    <source>
        <strain evidence="5 6">DSM 2767</strain>
    </source>
</reference>
<dbReference type="EMBL" id="LWAE01000003">
    <property type="protein sequence ID" value="KZL91519.1"/>
    <property type="molecule type" value="Genomic_DNA"/>
</dbReference>
<dbReference type="Proteomes" id="UP000076603">
    <property type="component" value="Unassembled WGS sequence"/>
</dbReference>
<dbReference type="GO" id="GO:0016798">
    <property type="term" value="F:hydrolase activity, acting on glycosyl bonds"/>
    <property type="evidence" value="ECO:0007669"/>
    <property type="project" value="UniProtKB-KW"/>
</dbReference>
<protein>
    <submittedName>
        <fullName evidence="5">N-acetylmuramoyl-L-alanine amidase LytC</fullName>
        <ecNumber evidence="5">3.5.1.28</ecNumber>
    </submittedName>
</protein>
<dbReference type="EC" id="3.5.1.28" evidence="5"/>
<organism evidence="5 6">
    <name type="scientific">Clostridium magnum DSM 2767</name>
    <dbReference type="NCBI Taxonomy" id="1121326"/>
    <lineage>
        <taxon>Bacteria</taxon>
        <taxon>Bacillati</taxon>
        <taxon>Bacillota</taxon>
        <taxon>Clostridia</taxon>
        <taxon>Eubacteriales</taxon>
        <taxon>Clostridiaceae</taxon>
        <taxon>Clostridium</taxon>
    </lineage>
</organism>
<keyword evidence="6" id="KW-1185">Reference proteome</keyword>
<dbReference type="STRING" id="1121326.CLMAG_32780"/>
<dbReference type="InterPro" id="IPR001223">
    <property type="entry name" value="Glyco_hydro18_cat"/>
</dbReference>
<dbReference type="PROSITE" id="PS51910">
    <property type="entry name" value="GH18_2"/>
    <property type="match status" value="1"/>
</dbReference>
<dbReference type="SUPFAM" id="SSF51445">
    <property type="entry name" value="(Trans)glycosidases"/>
    <property type="match status" value="1"/>
</dbReference>
<feature type="domain" description="GH18" evidence="4">
    <location>
        <begin position="325"/>
        <end position="638"/>
    </location>
</feature>
<dbReference type="CDD" id="cd02874">
    <property type="entry name" value="GH18_CFLE_spore_hydrolase"/>
    <property type="match status" value="1"/>
</dbReference>
<feature type="signal peptide" evidence="3">
    <location>
        <begin position="1"/>
        <end position="26"/>
    </location>
</feature>
<dbReference type="AlphaFoldDB" id="A0A168DVF3"/>
<evidence type="ECO:0000256" key="3">
    <source>
        <dbReference type="SAM" id="SignalP"/>
    </source>
</evidence>
<comment type="caution">
    <text evidence="5">The sequence shown here is derived from an EMBL/GenBank/DDBJ whole genome shotgun (WGS) entry which is preliminary data.</text>
</comment>
<name>A0A168DVF3_9CLOT</name>
<dbReference type="PANTHER" id="PTHR46066">
    <property type="entry name" value="CHITINASE DOMAIN-CONTAINING PROTEIN 1 FAMILY MEMBER"/>
    <property type="match status" value="1"/>
</dbReference>
<dbReference type="SMART" id="SM00636">
    <property type="entry name" value="Glyco_18"/>
    <property type="match status" value="1"/>
</dbReference>
<dbReference type="GO" id="GO:0005975">
    <property type="term" value="P:carbohydrate metabolic process"/>
    <property type="evidence" value="ECO:0007669"/>
    <property type="project" value="InterPro"/>
</dbReference>
<sequence>MLNKRKLMILLNCFLFVFFVMFPVQAALPSPPNIRLGGADRYETAVKVSQDGWAQSHYVILVSGENFPDAISAAPLAKKYNGPILITEGNKLNSSVYEEIKRLKAKNVMIVGGTGVILPAVEEELKGINVQVTRISGQNRYETSVKVAELIGTSNGIILASGGNFPDALSIASIAAAKQMPILLTTDKVLPDSVKNFIDNNSTNSYYVVGGTAVVSDSIMNTLSNAKRLSGLDRYETNVNIINEFLGSLNFSTVYLTYGQNFPDALSGSAAAAKDSAPVILTNSSDFKSRSLIRSKIDSISLFKILGGTGVISDSLVKEIINPSKTVLGYTTYYFIGDNSSYNSLSNYSNYIDEIATDTYSTDSLGNIKGYIPSKQLSYANSNNIVTYAMVANYFDGNITKTLLESSQNRQRLINNLLQAVKQNNYKGVNIDLEGIYSYNRNHFTTFMSELYSAFHSQGLLVTVAIPAKTWDNPADSWSGAFDYAQIGKYSDKVIIMAYDFHWAGGDPGSIAPISWVQKVVEYTVKVIPKEKVVLGLAAYAYDWPSNGTKAKSYSLSEAYSVASKYGAEIKWDPVSKSSYYKYTDSSGIYHTVWFEDSTSIGYKLDIVNDYNLSGISIWRLGLETSDYWKVIGTKLNR</sequence>
<dbReference type="InterPro" id="IPR011583">
    <property type="entry name" value="Chitinase_II/V-like_cat"/>
</dbReference>
<dbReference type="PANTHER" id="PTHR46066:SF2">
    <property type="entry name" value="CHITINASE DOMAIN-CONTAINING PROTEIN 1"/>
    <property type="match status" value="1"/>
</dbReference>
<keyword evidence="2" id="KW-0326">Glycosidase</keyword>
<evidence type="ECO:0000313" key="5">
    <source>
        <dbReference type="EMBL" id="KZL91519.1"/>
    </source>
</evidence>
<dbReference type="GO" id="GO:0008745">
    <property type="term" value="F:N-acetylmuramoyl-L-alanine amidase activity"/>
    <property type="evidence" value="ECO:0007669"/>
    <property type="project" value="UniProtKB-EC"/>
</dbReference>
<dbReference type="InterPro" id="IPR029070">
    <property type="entry name" value="Chitinase_insertion_sf"/>
</dbReference>
<feature type="chain" id="PRO_5010186709" evidence="3">
    <location>
        <begin position="27"/>
        <end position="638"/>
    </location>
</feature>
<proteinExistence type="predicted"/>
<keyword evidence="1 5" id="KW-0378">Hydrolase</keyword>